<dbReference type="AlphaFoldDB" id="A0A0S8FYV6"/>
<sequence>MNSSGKALLYILLFILTAFLVSIIFMYTREDPEEIRKRNSNIRVEVLNGCGENRLAIKVADKLRRMGFNVVKIGNATRSDFEKTTVVERSHEGLENAKYLGRQIGCRNIGKDIDPVLHLEVSLILGQDYHEYFRNIEEVF</sequence>
<protein>
    <recommendedName>
        <fullName evidence="2">LytR/CpsA/Psr regulator C-terminal domain-containing protein</fullName>
    </recommendedName>
</protein>
<evidence type="ECO:0000259" key="2">
    <source>
        <dbReference type="Pfam" id="PF13399"/>
    </source>
</evidence>
<gene>
    <name evidence="3" type="ORF">AMJ83_01230</name>
</gene>
<proteinExistence type="predicted"/>
<feature type="transmembrane region" description="Helical" evidence="1">
    <location>
        <begin position="7"/>
        <end position="27"/>
    </location>
</feature>
<name>A0A0S8FYV6_UNCW3</name>
<dbReference type="Gene3D" id="3.30.70.2390">
    <property type="match status" value="1"/>
</dbReference>
<evidence type="ECO:0000313" key="4">
    <source>
        <dbReference type="Proteomes" id="UP000051373"/>
    </source>
</evidence>
<organism evidence="3 4">
    <name type="scientific">candidate division WOR_3 bacterium SM23_42</name>
    <dbReference type="NCBI Taxonomy" id="1703779"/>
    <lineage>
        <taxon>Bacteria</taxon>
        <taxon>Bacteria division WOR-3</taxon>
    </lineage>
</organism>
<dbReference type="Pfam" id="PF13399">
    <property type="entry name" value="LytR_C"/>
    <property type="match status" value="1"/>
</dbReference>
<evidence type="ECO:0000256" key="1">
    <source>
        <dbReference type="SAM" id="Phobius"/>
    </source>
</evidence>
<dbReference type="STRING" id="1703779.AMJ83_01230"/>
<evidence type="ECO:0000313" key="3">
    <source>
        <dbReference type="EMBL" id="KPK64829.1"/>
    </source>
</evidence>
<keyword evidence="1" id="KW-1133">Transmembrane helix</keyword>
<keyword evidence="1" id="KW-0472">Membrane</keyword>
<reference evidence="3 4" key="1">
    <citation type="journal article" date="2015" name="Microbiome">
        <title>Genomic resolution of linkages in carbon, nitrogen, and sulfur cycling among widespread estuary sediment bacteria.</title>
        <authorList>
            <person name="Baker B.J."/>
            <person name="Lazar C.S."/>
            <person name="Teske A.P."/>
            <person name="Dick G.J."/>
        </authorList>
    </citation>
    <scope>NUCLEOTIDE SEQUENCE [LARGE SCALE GENOMIC DNA]</scope>
    <source>
        <strain evidence="3">SM23_42</strain>
    </source>
</reference>
<comment type="caution">
    <text evidence="3">The sequence shown here is derived from an EMBL/GenBank/DDBJ whole genome shotgun (WGS) entry which is preliminary data.</text>
</comment>
<accession>A0A0S8FYV6</accession>
<dbReference type="EMBL" id="LJUJ01000001">
    <property type="protein sequence ID" value="KPK64829.1"/>
    <property type="molecule type" value="Genomic_DNA"/>
</dbReference>
<keyword evidence="1" id="KW-0812">Transmembrane</keyword>
<feature type="domain" description="LytR/CpsA/Psr regulator C-terminal" evidence="2">
    <location>
        <begin position="41"/>
        <end position="129"/>
    </location>
</feature>
<dbReference type="InterPro" id="IPR027381">
    <property type="entry name" value="LytR/CpsA/Psr_C"/>
</dbReference>
<dbReference type="Proteomes" id="UP000051373">
    <property type="component" value="Unassembled WGS sequence"/>
</dbReference>